<gene>
    <name evidence="3" type="ORF">IMF26_07980</name>
</gene>
<evidence type="ECO:0000259" key="1">
    <source>
        <dbReference type="Pfam" id="PF19289"/>
    </source>
</evidence>
<name>A0AAT9LA50_9FIRM</name>
<reference evidence="3" key="2">
    <citation type="journal article" date="2023" name="Biology">
        <title>Prokaryotic Life Associated with Coal-Fire Gas Vents Revealed by Metagenomics.</title>
        <authorList>
            <person name="Kadnikov V.V."/>
            <person name="Mardanov A.V."/>
            <person name="Beletsky A.V."/>
            <person name="Karnachuk O.V."/>
            <person name="Ravin N.V."/>
        </authorList>
    </citation>
    <scope>NUCLEOTIDE SEQUENCE</scope>
    <source>
        <strain evidence="3">Bu02</strain>
    </source>
</reference>
<dbReference type="PANTHER" id="PTHR43666:SF1">
    <property type="entry name" value="CONSERVED PROTEIN"/>
    <property type="match status" value="1"/>
</dbReference>
<dbReference type="EMBL" id="CP062796">
    <property type="protein sequence ID" value="QUL98000.1"/>
    <property type="molecule type" value="Genomic_DNA"/>
</dbReference>
<dbReference type="AlphaFoldDB" id="A0AAT9LA50"/>
<organism evidence="3">
    <name type="scientific">Candidatus Fermentithermobacillus carboniphilus</name>
    <dbReference type="NCBI Taxonomy" id="3085328"/>
    <lineage>
        <taxon>Bacteria</taxon>
        <taxon>Bacillati</taxon>
        <taxon>Bacillota</taxon>
        <taxon>Candidatus Fermentithermobacillia</taxon>
        <taxon>Candidatus Fermentithermobacillales</taxon>
        <taxon>Candidatus Fermentithermobacillaceae</taxon>
        <taxon>Candidatus Fermentithermobacillus</taxon>
    </lineage>
</organism>
<protein>
    <submittedName>
        <fullName evidence="3">TldD/PmbA family protein</fullName>
    </submittedName>
</protein>
<dbReference type="InterPro" id="IPR045569">
    <property type="entry name" value="Metalloprtase-TldD/E_C"/>
</dbReference>
<dbReference type="PANTHER" id="PTHR43666">
    <property type="entry name" value="TLDD PROTEIN"/>
    <property type="match status" value="1"/>
</dbReference>
<dbReference type="GO" id="GO:0008237">
    <property type="term" value="F:metallopeptidase activity"/>
    <property type="evidence" value="ECO:0007669"/>
    <property type="project" value="InterPro"/>
</dbReference>
<accession>A0AAT9LA50</accession>
<proteinExistence type="predicted"/>
<reference evidence="3" key="1">
    <citation type="submission" date="2020-10" db="EMBL/GenBank/DDBJ databases">
        <authorList>
            <person name="Kadnikov V."/>
            <person name="Beletsky A.V."/>
            <person name="Mardanov A.V."/>
            <person name="Karnachuk O.V."/>
            <person name="Ravin N.V."/>
        </authorList>
    </citation>
    <scope>NUCLEOTIDE SEQUENCE</scope>
    <source>
        <strain evidence="3">Bu02</strain>
    </source>
</reference>
<dbReference type="InterPro" id="IPR036059">
    <property type="entry name" value="TldD/PmbA_sf"/>
</dbReference>
<dbReference type="InterPro" id="IPR035068">
    <property type="entry name" value="TldD/PmbA_N"/>
</dbReference>
<dbReference type="InterPro" id="IPR045570">
    <property type="entry name" value="Metalloprtase-TldD/E_cen_dom"/>
</dbReference>
<dbReference type="SUPFAM" id="SSF111283">
    <property type="entry name" value="Putative modulator of DNA gyrase, PmbA/TldD"/>
    <property type="match status" value="1"/>
</dbReference>
<dbReference type="Gene3D" id="3.30.2290.10">
    <property type="entry name" value="PmbA/TldD superfamily"/>
    <property type="match status" value="1"/>
</dbReference>
<dbReference type="Pfam" id="PF19290">
    <property type="entry name" value="PmbA_TldD_2nd"/>
    <property type="match status" value="1"/>
</dbReference>
<evidence type="ECO:0000259" key="2">
    <source>
        <dbReference type="Pfam" id="PF19290"/>
    </source>
</evidence>
<sequence length="436" mass="48270">MEKTLSYAKGFDIETNLISEDLSLTRFYENYIHQNLRRQDHILSVRTVKGGKVGIAQVNLLDDGSLRWVVNAAREAMEIAEEDPEFPGLPRPEPYSDINTYVSSTANLKPRDRADGCGVIISRSSEKGLVGCGSFSTSIREVAVASSLGVRAYNASTEAFFRTIVGSGQNTGYADRLVRDSRDIDFEDVAREAIERATLFPEAREIPPGRYDTIFLEYAVADLLRFLGYIAFGAEAKQRSISFMSRSMGEKVMGDSITIWDDGLDTRGFAIPFDREGVPKKKVVFVENGVAKGVIYDARTAAKEGLKSTGHANPRYGGSPLPQNMFVAPGNATLEEMIRTTKKGLLVTRFHYTHCLEPLRLVATGTTRDGTFLIEDGEISARVKDLRFTESVLEAFSRVDAISGTTRVTRDWWGTFTSVIPALRIRDFNFTGSAAF</sequence>
<dbReference type="KEGG" id="fcz:IMF26_07980"/>
<dbReference type="GO" id="GO:0006508">
    <property type="term" value="P:proteolysis"/>
    <property type="evidence" value="ECO:0007669"/>
    <property type="project" value="InterPro"/>
</dbReference>
<feature type="domain" description="Metalloprotease TldD/E central" evidence="2">
    <location>
        <begin position="123"/>
        <end position="198"/>
    </location>
</feature>
<dbReference type="Pfam" id="PF19289">
    <property type="entry name" value="PmbA_TldD_3rd"/>
    <property type="match status" value="1"/>
</dbReference>
<feature type="domain" description="Metalloprotease TldD/E C-terminal" evidence="1">
    <location>
        <begin position="208"/>
        <end position="432"/>
    </location>
</feature>
<evidence type="ECO:0000313" key="3">
    <source>
        <dbReference type="EMBL" id="QUL98000.1"/>
    </source>
</evidence>